<dbReference type="EMBL" id="MLJW01002697">
    <property type="protein sequence ID" value="OIQ73904.1"/>
    <property type="molecule type" value="Genomic_DNA"/>
</dbReference>
<evidence type="ECO:0000259" key="1">
    <source>
        <dbReference type="SMART" id="SM00942"/>
    </source>
</evidence>
<reference evidence="2" key="1">
    <citation type="submission" date="2016-10" db="EMBL/GenBank/DDBJ databases">
        <title>Sequence of Gallionella enrichment culture.</title>
        <authorList>
            <person name="Poehlein A."/>
            <person name="Muehling M."/>
            <person name="Daniel R."/>
        </authorList>
    </citation>
    <scope>NUCLEOTIDE SEQUENCE</scope>
</reference>
<accession>A0A1J5PSW1</accession>
<name>A0A1J5PSW1_9ZZZZ</name>
<organism evidence="2">
    <name type="scientific">mine drainage metagenome</name>
    <dbReference type="NCBI Taxonomy" id="410659"/>
    <lineage>
        <taxon>unclassified sequences</taxon>
        <taxon>metagenomes</taxon>
        <taxon>ecological metagenomes</taxon>
    </lineage>
</organism>
<dbReference type="SMART" id="SM00942">
    <property type="entry name" value="PriCT_1"/>
    <property type="match status" value="1"/>
</dbReference>
<feature type="domain" description="Primase C-terminal 1" evidence="1">
    <location>
        <begin position="36"/>
        <end position="102"/>
    </location>
</feature>
<protein>
    <recommendedName>
        <fullName evidence="1">Primase C-terminal 1 domain-containing protein</fullName>
    </recommendedName>
</protein>
<sequence length="111" mass="12340">MPGRSPAEITPAALPRWILIRAGGPHVRRSRDEWRRLVREGVPEGQRNSTIASLTGHLLWHGVDAEVALELLLAWNRLRCRPPLDDAEVAQVVANIVQLHEHEPTGPSIAD</sequence>
<evidence type="ECO:0000313" key="2">
    <source>
        <dbReference type="EMBL" id="OIQ73904.1"/>
    </source>
</evidence>
<dbReference type="InterPro" id="IPR014820">
    <property type="entry name" value="PriCT_1"/>
</dbReference>
<comment type="caution">
    <text evidence="2">The sequence shown here is derived from an EMBL/GenBank/DDBJ whole genome shotgun (WGS) entry which is preliminary data.</text>
</comment>
<dbReference type="Pfam" id="PF08708">
    <property type="entry name" value="PriCT_1"/>
    <property type="match status" value="1"/>
</dbReference>
<dbReference type="AlphaFoldDB" id="A0A1J5PSW1"/>
<gene>
    <name evidence="2" type="ORF">GALL_444570</name>
</gene>
<proteinExistence type="predicted"/>